<accession>A0ABV9UW34</accession>
<dbReference type="EMBL" id="JBHSIZ010000036">
    <property type="protein sequence ID" value="MFC4960362.1"/>
    <property type="molecule type" value="Genomic_DNA"/>
</dbReference>
<sequence length="68" mass="7727">MIYGFTPLPGHRLRRWTFCRATFTLISLTGTTHDGHAEPVNVPDLVPPGSLILNRPHPDERQLSHTQR</sequence>
<gene>
    <name evidence="2" type="ORF">ACFPFX_29105</name>
</gene>
<evidence type="ECO:0000313" key="2">
    <source>
        <dbReference type="EMBL" id="MFC4960362.1"/>
    </source>
</evidence>
<evidence type="ECO:0000313" key="3">
    <source>
        <dbReference type="Proteomes" id="UP001595834"/>
    </source>
</evidence>
<dbReference type="RefSeq" id="WP_344374061.1">
    <property type="nucleotide sequence ID" value="NZ_BAAASQ010000008.1"/>
</dbReference>
<comment type="caution">
    <text evidence="2">The sequence shown here is derived from an EMBL/GenBank/DDBJ whole genome shotgun (WGS) entry which is preliminary data.</text>
</comment>
<protein>
    <recommendedName>
        <fullName evidence="4">Secreted protein</fullName>
    </recommendedName>
</protein>
<name>A0ABV9UW34_9ACTN</name>
<evidence type="ECO:0008006" key="4">
    <source>
        <dbReference type="Google" id="ProtNLM"/>
    </source>
</evidence>
<organism evidence="2 3">
    <name type="scientific">Streptomyces mauvecolor</name>
    <dbReference type="NCBI Taxonomy" id="58345"/>
    <lineage>
        <taxon>Bacteria</taxon>
        <taxon>Bacillati</taxon>
        <taxon>Actinomycetota</taxon>
        <taxon>Actinomycetes</taxon>
        <taxon>Kitasatosporales</taxon>
        <taxon>Streptomycetaceae</taxon>
        <taxon>Streptomyces</taxon>
    </lineage>
</organism>
<proteinExistence type="predicted"/>
<keyword evidence="3" id="KW-1185">Reference proteome</keyword>
<reference evidence="3" key="1">
    <citation type="journal article" date="2019" name="Int. J. Syst. Evol. Microbiol.">
        <title>The Global Catalogue of Microorganisms (GCM) 10K type strain sequencing project: providing services to taxonomists for standard genome sequencing and annotation.</title>
        <authorList>
            <consortium name="The Broad Institute Genomics Platform"/>
            <consortium name="The Broad Institute Genome Sequencing Center for Infectious Disease"/>
            <person name="Wu L."/>
            <person name="Ma J."/>
        </authorList>
    </citation>
    <scope>NUCLEOTIDE SEQUENCE [LARGE SCALE GENOMIC DNA]</scope>
    <source>
        <strain evidence="3">CCM 7224</strain>
    </source>
</reference>
<evidence type="ECO:0000256" key="1">
    <source>
        <dbReference type="SAM" id="MobiDB-lite"/>
    </source>
</evidence>
<feature type="compositionally biased region" description="Basic and acidic residues" evidence="1">
    <location>
        <begin position="56"/>
        <end position="68"/>
    </location>
</feature>
<feature type="region of interest" description="Disordered" evidence="1">
    <location>
        <begin position="48"/>
        <end position="68"/>
    </location>
</feature>
<dbReference type="Proteomes" id="UP001595834">
    <property type="component" value="Unassembled WGS sequence"/>
</dbReference>